<sequence>MSFPIINTDLHRFHIPVMGTGFTIDTCLKVARLGIHSVLSLGDDEMIERVREYHCKEYGIHYEEIAGGSGDHRARRITAYLNQLNLLVNDQFEVLRQQPFETGECITRYFSLLPEGDLKCEYNAMMAETELAHKKHRQDELRRLMKPGRINVNVMTKVDCTLDRVDNRMLDPDKTDALNGLKGFGESDLRSSIIFSAGMNPRLYGAIARYPDFFPDSSGEIKKQIVLKVSDYRSAAIQGRFLAKKGIWVSEWRFESGLNCGGHAFATQGMLMGPILKEFKERRLELVETLFPLYEAALAKTGREIGAPPSHRFTVQGGVGTHAEHDTILRYYGADATGWGSPFLLVPEVVRIDDEHLEKVRVAGKKEIKLTRSSPLGIPFWNL</sequence>
<gene>
    <name evidence="1" type="ORF">METZ01_LOCUS215248</name>
</gene>
<name>A0A382FJC5_9ZZZZ</name>
<feature type="non-terminal residue" evidence="1">
    <location>
        <position position="383"/>
    </location>
</feature>
<evidence type="ECO:0000313" key="1">
    <source>
        <dbReference type="EMBL" id="SVB62394.1"/>
    </source>
</evidence>
<organism evidence="1">
    <name type="scientific">marine metagenome</name>
    <dbReference type="NCBI Taxonomy" id="408172"/>
    <lineage>
        <taxon>unclassified sequences</taxon>
        <taxon>metagenomes</taxon>
        <taxon>ecological metagenomes</taxon>
    </lineage>
</organism>
<accession>A0A382FJC5</accession>
<proteinExistence type="predicted"/>
<dbReference type="AlphaFoldDB" id="A0A382FJC5"/>
<dbReference type="EMBL" id="UINC01049977">
    <property type="protein sequence ID" value="SVB62394.1"/>
    <property type="molecule type" value="Genomic_DNA"/>
</dbReference>
<protein>
    <submittedName>
        <fullName evidence="1">Uncharacterized protein</fullName>
    </submittedName>
</protein>
<reference evidence="1" key="1">
    <citation type="submission" date="2018-05" db="EMBL/GenBank/DDBJ databases">
        <authorList>
            <person name="Lanie J.A."/>
            <person name="Ng W.-L."/>
            <person name="Kazmierczak K.M."/>
            <person name="Andrzejewski T.M."/>
            <person name="Davidsen T.M."/>
            <person name="Wayne K.J."/>
            <person name="Tettelin H."/>
            <person name="Glass J.I."/>
            <person name="Rusch D."/>
            <person name="Podicherti R."/>
            <person name="Tsui H.-C.T."/>
            <person name="Winkler M.E."/>
        </authorList>
    </citation>
    <scope>NUCLEOTIDE SEQUENCE</scope>
</reference>